<gene>
    <name evidence="9" type="ORF">DOTSEDRAFT_21334</name>
</gene>
<dbReference type="AlphaFoldDB" id="N1PVQ6"/>
<keyword evidence="3 6" id="KW-0863">Zinc-finger</keyword>
<proteinExistence type="predicted"/>
<evidence type="ECO:0000256" key="3">
    <source>
        <dbReference type="ARBA" id="ARBA00022771"/>
    </source>
</evidence>
<dbReference type="InterPro" id="IPR013087">
    <property type="entry name" value="Znf_C2H2_type"/>
</dbReference>
<dbReference type="Proteomes" id="UP000016933">
    <property type="component" value="Unassembled WGS sequence"/>
</dbReference>
<protein>
    <recommendedName>
        <fullName evidence="5">C2H2 type master regulator of conidiophore development brlA</fullName>
    </recommendedName>
</protein>
<dbReference type="OMA" id="PDNTGDH"/>
<evidence type="ECO:0000256" key="5">
    <source>
        <dbReference type="ARBA" id="ARBA00044085"/>
    </source>
</evidence>
<dbReference type="Pfam" id="PF00096">
    <property type="entry name" value="zf-C2H2"/>
    <property type="match status" value="2"/>
</dbReference>
<dbReference type="GO" id="GO:0000978">
    <property type="term" value="F:RNA polymerase II cis-regulatory region sequence-specific DNA binding"/>
    <property type="evidence" value="ECO:0007669"/>
    <property type="project" value="TreeGrafter"/>
</dbReference>
<keyword evidence="10" id="KW-1185">Reference proteome</keyword>
<dbReference type="eggNOG" id="KOG1721">
    <property type="taxonomic scope" value="Eukaryota"/>
</dbReference>
<feature type="region of interest" description="Disordered" evidence="7">
    <location>
        <begin position="1"/>
        <end position="20"/>
    </location>
</feature>
<dbReference type="PANTHER" id="PTHR14003:SF19">
    <property type="entry name" value="YY2 TRANSCRIPTION FACTOR"/>
    <property type="match status" value="1"/>
</dbReference>
<keyword evidence="1" id="KW-0479">Metal-binding</keyword>
<reference evidence="9 10" key="2">
    <citation type="journal article" date="2012" name="PLoS Pathog.">
        <title>Diverse lifestyles and strategies of plant pathogenesis encoded in the genomes of eighteen Dothideomycetes fungi.</title>
        <authorList>
            <person name="Ohm R.A."/>
            <person name="Feau N."/>
            <person name="Henrissat B."/>
            <person name="Schoch C.L."/>
            <person name="Horwitz B.A."/>
            <person name="Barry K.W."/>
            <person name="Condon B.J."/>
            <person name="Copeland A.C."/>
            <person name="Dhillon B."/>
            <person name="Glaser F."/>
            <person name="Hesse C.N."/>
            <person name="Kosti I."/>
            <person name="LaButti K."/>
            <person name="Lindquist E.A."/>
            <person name="Lucas S."/>
            <person name="Salamov A.A."/>
            <person name="Bradshaw R.E."/>
            <person name="Ciuffetti L."/>
            <person name="Hamelin R.C."/>
            <person name="Kema G.H.J."/>
            <person name="Lawrence C."/>
            <person name="Scott J.A."/>
            <person name="Spatafora J.W."/>
            <person name="Turgeon B.G."/>
            <person name="de Wit P.J.G.M."/>
            <person name="Zhong S."/>
            <person name="Goodwin S.B."/>
            <person name="Grigoriev I.V."/>
        </authorList>
    </citation>
    <scope>NUCLEOTIDE SEQUENCE [LARGE SCALE GENOMIC DNA]</scope>
    <source>
        <strain evidence="10">NZE10 / CBS 128990</strain>
    </source>
</reference>
<feature type="domain" description="C2H2-type" evidence="8">
    <location>
        <begin position="406"/>
        <end position="435"/>
    </location>
</feature>
<dbReference type="PROSITE" id="PS50157">
    <property type="entry name" value="ZINC_FINGER_C2H2_2"/>
    <property type="match status" value="2"/>
</dbReference>
<keyword evidence="2" id="KW-0677">Repeat</keyword>
<evidence type="ECO:0000256" key="4">
    <source>
        <dbReference type="ARBA" id="ARBA00022833"/>
    </source>
</evidence>
<evidence type="ECO:0000256" key="2">
    <source>
        <dbReference type="ARBA" id="ARBA00022737"/>
    </source>
</evidence>
<dbReference type="GO" id="GO:0000785">
    <property type="term" value="C:chromatin"/>
    <property type="evidence" value="ECO:0007669"/>
    <property type="project" value="TreeGrafter"/>
</dbReference>
<evidence type="ECO:0000313" key="10">
    <source>
        <dbReference type="Proteomes" id="UP000016933"/>
    </source>
</evidence>
<feature type="region of interest" description="Disordered" evidence="7">
    <location>
        <begin position="31"/>
        <end position="68"/>
    </location>
</feature>
<dbReference type="EMBL" id="KB446536">
    <property type="protein sequence ID" value="EME47561.1"/>
    <property type="molecule type" value="Genomic_DNA"/>
</dbReference>
<dbReference type="GO" id="GO:0008270">
    <property type="term" value="F:zinc ion binding"/>
    <property type="evidence" value="ECO:0007669"/>
    <property type="project" value="UniProtKB-KW"/>
</dbReference>
<dbReference type="Gene3D" id="3.30.160.60">
    <property type="entry name" value="Classic Zinc Finger"/>
    <property type="match status" value="2"/>
</dbReference>
<dbReference type="PROSITE" id="PS00028">
    <property type="entry name" value="ZINC_FINGER_C2H2_1"/>
    <property type="match status" value="1"/>
</dbReference>
<evidence type="ECO:0000313" key="9">
    <source>
        <dbReference type="EMBL" id="EME47561.1"/>
    </source>
</evidence>
<dbReference type="OrthoDB" id="10018191at2759"/>
<dbReference type="PANTHER" id="PTHR14003">
    <property type="entry name" value="TRANSCRIPTIONAL REPRESSOR PROTEIN YY"/>
    <property type="match status" value="1"/>
</dbReference>
<name>N1PVQ6_DOTSN</name>
<dbReference type="STRING" id="675120.N1PVQ6"/>
<dbReference type="GO" id="GO:0005667">
    <property type="term" value="C:transcription regulator complex"/>
    <property type="evidence" value="ECO:0007669"/>
    <property type="project" value="TreeGrafter"/>
</dbReference>
<dbReference type="GO" id="GO:0000981">
    <property type="term" value="F:DNA-binding transcription factor activity, RNA polymerase II-specific"/>
    <property type="evidence" value="ECO:0007669"/>
    <property type="project" value="TreeGrafter"/>
</dbReference>
<keyword evidence="4" id="KW-0862">Zinc</keyword>
<evidence type="ECO:0000256" key="7">
    <source>
        <dbReference type="SAM" id="MobiDB-lite"/>
    </source>
</evidence>
<dbReference type="HOGENOM" id="CLU_544193_0_0_1"/>
<dbReference type="SUPFAM" id="SSF57667">
    <property type="entry name" value="beta-beta-alpha zinc fingers"/>
    <property type="match status" value="1"/>
</dbReference>
<feature type="domain" description="C2H2-type" evidence="8">
    <location>
        <begin position="371"/>
        <end position="405"/>
    </location>
</feature>
<evidence type="ECO:0000256" key="6">
    <source>
        <dbReference type="PROSITE-ProRule" id="PRU00042"/>
    </source>
</evidence>
<evidence type="ECO:0000256" key="1">
    <source>
        <dbReference type="ARBA" id="ARBA00022723"/>
    </source>
</evidence>
<dbReference type="SMART" id="SM00355">
    <property type="entry name" value="ZnF_C2H2"/>
    <property type="match status" value="2"/>
</dbReference>
<accession>N1PVQ6</accession>
<reference evidence="10" key="1">
    <citation type="journal article" date="2012" name="PLoS Genet.">
        <title>The genomes of the fungal plant pathogens Cladosporium fulvum and Dothistroma septosporum reveal adaptation to different hosts and lifestyles but also signatures of common ancestry.</title>
        <authorList>
            <person name="de Wit P.J.G.M."/>
            <person name="van der Burgt A."/>
            <person name="Oekmen B."/>
            <person name="Stergiopoulos I."/>
            <person name="Abd-Elsalam K.A."/>
            <person name="Aerts A.L."/>
            <person name="Bahkali A.H."/>
            <person name="Beenen H.G."/>
            <person name="Chettri P."/>
            <person name="Cox M.P."/>
            <person name="Datema E."/>
            <person name="de Vries R.P."/>
            <person name="Dhillon B."/>
            <person name="Ganley A.R."/>
            <person name="Griffiths S.A."/>
            <person name="Guo Y."/>
            <person name="Hamelin R.C."/>
            <person name="Henrissat B."/>
            <person name="Kabir M.S."/>
            <person name="Jashni M.K."/>
            <person name="Kema G."/>
            <person name="Klaubauf S."/>
            <person name="Lapidus A."/>
            <person name="Levasseur A."/>
            <person name="Lindquist E."/>
            <person name="Mehrabi R."/>
            <person name="Ohm R.A."/>
            <person name="Owen T.J."/>
            <person name="Salamov A."/>
            <person name="Schwelm A."/>
            <person name="Schijlen E."/>
            <person name="Sun H."/>
            <person name="van den Burg H.A."/>
            <person name="van Ham R.C.H.J."/>
            <person name="Zhang S."/>
            <person name="Goodwin S.B."/>
            <person name="Grigoriev I.V."/>
            <person name="Collemare J."/>
            <person name="Bradshaw R.E."/>
        </authorList>
    </citation>
    <scope>NUCLEOTIDE SEQUENCE [LARGE SCALE GENOMIC DNA]</scope>
    <source>
        <strain evidence="10">NZE10 / CBS 128990</strain>
    </source>
</reference>
<dbReference type="InterPro" id="IPR036236">
    <property type="entry name" value="Znf_C2H2_sf"/>
</dbReference>
<evidence type="ECO:0000259" key="8">
    <source>
        <dbReference type="PROSITE" id="PS50157"/>
    </source>
</evidence>
<organism evidence="9 10">
    <name type="scientific">Dothistroma septosporum (strain NZE10 / CBS 128990)</name>
    <name type="common">Red band needle blight fungus</name>
    <name type="synonym">Mycosphaerella pini</name>
    <dbReference type="NCBI Taxonomy" id="675120"/>
    <lineage>
        <taxon>Eukaryota</taxon>
        <taxon>Fungi</taxon>
        <taxon>Dikarya</taxon>
        <taxon>Ascomycota</taxon>
        <taxon>Pezizomycotina</taxon>
        <taxon>Dothideomycetes</taxon>
        <taxon>Dothideomycetidae</taxon>
        <taxon>Mycosphaerellales</taxon>
        <taxon>Mycosphaerellaceae</taxon>
        <taxon>Dothistroma</taxon>
    </lineage>
</organism>
<sequence>MSCSTTPARPGRGVAVPGIDTRGPAEKALAFSGWPLTPPQSAHDSRRPSLAYSALSDVSHSGPPPISGYSQPATPVHGMAQSQDFTAQWTDGIDLHASMPVNMNDSCRNAHLVQPMSGISLQRQHITDAQPIPTYSSIVQDNFALTTPASPARNAWTPVQQPPSSFTANTVLSSAQDRSPAAGYHNVDQSYHSPFAHPGYPQCESTQALAPSVFQQPQHVVPSQVNAQWDYTMEPDAGYGAVEPMHEGYMQSFDSTSSGFSNFYSVPPASPADAYFDESDPDFVQVKNEYLSSPARGTPMSRSRHLLGAYDPQRISRKGSRCSKRSRKSQHEGKAWFEQEINGTLVRCEGKQFEIKDRVVLTLESKDSKPHRCTFEDEFGKICDRRFERSEHLKRHMGMHSKERGYPCPLPGCNKAFSRPDNTGDHFKTHLKSQPKGRRNPRFTFQVLERKILETYDEKTATKLLNNLRKWIANNPLLLQNEHIHAYG</sequence>